<name>A0A4Y2DX15_ARAVE</name>
<comment type="caution">
    <text evidence="1">The sequence shown here is derived from an EMBL/GenBank/DDBJ whole genome shotgun (WGS) entry which is preliminary data.</text>
</comment>
<keyword evidence="2" id="KW-1185">Reference proteome</keyword>
<dbReference type="Proteomes" id="UP000499080">
    <property type="component" value="Unassembled WGS sequence"/>
</dbReference>
<organism evidence="1 2">
    <name type="scientific">Araneus ventricosus</name>
    <name type="common">Orbweaver spider</name>
    <name type="synonym">Epeira ventricosa</name>
    <dbReference type="NCBI Taxonomy" id="182803"/>
    <lineage>
        <taxon>Eukaryota</taxon>
        <taxon>Metazoa</taxon>
        <taxon>Ecdysozoa</taxon>
        <taxon>Arthropoda</taxon>
        <taxon>Chelicerata</taxon>
        <taxon>Arachnida</taxon>
        <taxon>Araneae</taxon>
        <taxon>Araneomorphae</taxon>
        <taxon>Entelegynae</taxon>
        <taxon>Araneoidea</taxon>
        <taxon>Araneidae</taxon>
        <taxon>Araneus</taxon>
    </lineage>
</organism>
<dbReference type="EMBL" id="BGPR01090651">
    <property type="protein sequence ID" value="GBM20145.1"/>
    <property type="molecule type" value="Genomic_DNA"/>
</dbReference>
<evidence type="ECO:0000313" key="2">
    <source>
        <dbReference type="Proteomes" id="UP000499080"/>
    </source>
</evidence>
<accession>A0A4Y2DX15</accession>
<gene>
    <name evidence="1" type="ORF">AVEN_21531_1</name>
</gene>
<proteinExistence type="predicted"/>
<evidence type="ECO:0000313" key="1">
    <source>
        <dbReference type="EMBL" id="GBM20145.1"/>
    </source>
</evidence>
<dbReference type="AlphaFoldDB" id="A0A4Y2DX15"/>
<reference evidence="1 2" key="1">
    <citation type="journal article" date="2019" name="Sci. Rep.">
        <title>Orb-weaving spider Araneus ventricosus genome elucidates the spidroin gene catalogue.</title>
        <authorList>
            <person name="Kono N."/>
            <person name="Nakamura H."/>
            <person name="Ohtoshi R."/>
            <person name="Moran D.A.P."/>
            <person name="Shinohara A."/>
            <person name="Yoshida Y."/>
            <person name="Fujiwara M."/>
            <person name="Mori M."/>
            <person name="Tomita M."/>
            <person name="Arakawa K."/>
        </authorList>
    </citation>
    <scope>NUCLEOTIDE SEQUENCE [LARGE SCALE GENOMIC DNA]</scope>
</reference>
<sequence>MDEYIVYLLTTKPRPFPVQQTAAPPTLLISYDNSSMGRQCNECNDTVRGLMTPTSERSPLCSMNLLFTFAFDPLSISFGTFTFAPR</sequence>
<feature type="non-terminal residue" evidence="1">
    <location>
        <position position="86"/>
    </location>
</feature>
<protein>
    <submittedName>
        <fullName evidence="1">Uncharacterized protein</fullName>
    </submittedName>
</protein>